<dbReference type="GO" id="GO:0006298">
    <property type="term" value="P:mismatch repair"/>
    <property type="evidence" value="ECO:0007669"/>
    <property type="project" value="TreeGrafter"/>
</dbReference>
<dbReference type="Gene3D" id="3.30.420.10">
    <property type="entry name" value="Ribonuclease H-like superfamily/Ribonuclease H"/>
    <property type="match status" value="1"/>
</dbReference>
<feature type="region of interest" description="Disordered" evidence="14">
    <location>
        <begin position="302"/>
        <end position="335"/>
    </location>
</feature>
<keyword evidence="6" id="KW-0963">Cytoplasm</keyword>
<dbReference type="GO" id="GO:0003723">
    <property type="term" value="F:RNA binding"/>
    <property type="evidence" value="ECO:0007669"/>
    <property type="project" value="UniProtKB-UniRule"/>
</dbReference>
<evidence type="ECO:0000256" key="7">
    <source>
        <dbReference type="ARBA" id="ARBA00022722"/>
    </source>
</evidence>
<dbReference type="GO" id="GO:0005737">
    <property type="term" value="C:cytoplasm"/>
    <property type="evidence" value="ECO:0007669"/>
    <property type="project" value="UniProtKB-SubCell"/>
</dbReference>
<feature type="domain" description="RNase H type-2" evidence="15">
    <location>
        <begin position="111"/>
        <end position="303"/>
    </location>
</feature>
<comment type="cofactor">
    <cofactor evidence="2">
        <name>Mg(2+)</name>
        <dbReference type="ChEBI" id="CHEBI:18420"/>
    </cofactor>
</comment>
<gene>
    <name evidence="16" type="ORF">COHA_008324</name>
</gene>
<evidence type="ECO:0000256" key="1">
    <source>
        <dbReference type="ARBA" id="ARBA00000077"/>
    </source>
</evidence>
<dbReference type="InterPro" id="IPR036397">
    <property type="entry name" value="RNaseH_sf"/>
</dbReference>
<feature type="compositionally biased region" description="Basic residues" evidence="14">
    <location>
        <begin position="319"/>
        <end position="335"/>
    </location>
</feature>
<sequence length="335" mass="34928">MSAPMRRSARSLARAAGGEEAAAAVDAATVELSAATEPAEQPRKRPRRAAAKAVALVVEAESGAAAEAAGSEAEGEAAAAPAAKGRGRPAKLKAPGPTRELEAELWQQGYASVAGVDEAGRGPLAGPVVAAACVVPAHVEISGIDDSKKLSAEQREALYEQLTTHPEVLWAAKVIEAAEIDEINILQAAMKAMEGAAAGLSQKPDFLLVDGNRLPKGFDPERARPVVKGDSKSFCIAAASVIAKVTRDRLMLALHEQYPQYNFAGHKGYCVPEHVEAIRQHGPCPQHRRTFAPIKTWYPLEKPAEEGQEAAGAATGGSKGRKASGRGKKSAKGSS</sequence>
<dbReference type="InterPro" id="IPR001352">
    <property type="entry name" value="RNase_HII/HIII"/>
</dbReference>
<evidence type="ECO:0000256" key="8">
    <source>
        <dbReference type="ARBA" id="ARBA00022723"/>
    </source>
</evidence>
<keyword evidence="7 12" id="KW-0540">Nuclease</keyword>
<feature type="region of interest" description="Disordered" evidence="14">
    <location>
        <begin position="32"/>
        <end position="52"/>
    </location>
</feature>
<evidence type="ECO:0000256" key="10">
    <source>
        <dbReference type="ARBA" id="ARBA00022801"/>
    </source>
</evidence>
<feature type="region of interest" description="Disordered" evidence="14">
    <location>
        <begin position="66"/>
        <end position="97"/>
    </location>
</feature>
<dbReference type="InterPro" id="IPR024567">
    <property type="entry name" value="RNase_HII/HIII_dom"/>
</dbReference>
<dbReference type="GO" id="GO:0032299">
    <property type="term" value="C:ribonuclease H2 complex"/>
    <property type="evidence" value="ECO:0007669"/>
    <property type="project" value="TreeGrafter"/>
</dbReference>
<dbReference type="InterPro" id="IPR022898">
    <property type="entry name" value="RNase_HII"/>
</dbReference>
<comment type="subcellular location">
    <subcellularLocation>
        <location evidence="4">Cytoplasm</location>
    </subcellularLocation>
</comment>
<dbReference type="FunFam" id="3.30.420.10:FF:000006">
    <property type="entry name" value="Ribonuclease HII"/>
    <property type="match status" value="1"/>
</dbReference>
<evidence type="ECO:0000256" key="3">
    <source>
        <dbReference type="ARBA" id="ARBA00004065"/>
    </source>
</evidence>
<protein>
    <recommendedName>
        <fullName evidence="13">Ribonuclease</fullName>
        <ecNumber evidence="13">3.1.26.4</ecNumber>
    </recommendedName>
</protein>
<dbReference type="CDD" id="cd07182">
    <property type="entry name" value="RNase_HII_bacteria_HII_like"/>
    <property type="match status" value="1"/>
</dbReference>
<evidence type="ECO:0000256" key="2">
    <source>
        <dbReference type="ARBA" id="ARBA00001946"/>
    </source>
</evidence>
<dbReference type="HAMAP" id="MF_00052_B">
    <property type="entry name" value="RNase_HII_B"/>
    <property type="match status" value="1"/>
</dbReference>
<comment type="function">
    <text evidence="3 13">Endonuclease that specifically degrades the RNA of RNA-DNA hybrids.</text>
</comment>
<dbReference type="AlphaFoldDB" id="A0AAD5DJ04"/>
<keyword evidence="17" id="KW-1185">Reference proteome</keyword>
<proteinExistence type="inferred from homology"/>
<evidence type="ECO:0000259" key="15">
    <source>
        <dbReference type="PROSITE" id="PS51975"/>
    </source>
</evidence>
<keyword evidence="10 12" id="KW-0378">Hydrolase</keyword>
<feature type="binding site" evidence="12">
    <location>
        <position position="117"/>
    </location>
    <ligand>
        <name>a divalent metal cation</name>
        <dbReference type="ChEBI" id="CHEBI:60240"/>
    </ligand>
</feature>
<feature type="compositionally biased region" description="Low complexity" evidence="14">
    <location>
        <begin position="66"/>
        <end position="84"/>
    </location>
</feature>
<dbReference type="NCBIfam" id="NF000594">
    <property type="entry name" value="PRK00015.1-1"/>
    <property type="match status" value="1"/>
</dbReference>
<dbReference type="PANTHER" id="PTHR10954:SF23">
    <property type="entry name" value="RIBONUCLEASE"/>
    <property type="match status" value="1"/>
</dbReference>
<dbReference type="PROSITE" id="PS51975">
    <property type="entry name" value="RNASE_H_2"/>
    <property type="match status" value="1"/>
</dbReference>
<dbReference type="EC" id="3.1.26.4" evidence="13"/>
<keyword evidence="11" id="KW-0464">Manganese</keyword>
<comment type="similarity">
    <text evidence="5 13">Belongs to the RNase HII family.</text>
</comment>
<comment type="cofactor">
    <cofactor evidence="12">
        <name>Mn(2+)</name>
        <dbReference type="ChEBI" id="CHEBI:29035"/>
    </cofactor>
    <cofactor evidence="12">
        <name>Mg(2+)</name>
        <dbReference type="ChEBI" id="CHEBI:18420"/>
    </cofactor>
    <text evidence="12">Manganese or magnesium. Binds 1 divalent metal ion per monomer in the absence of substrate. May bind a second metal ion after substrate binding.</text>
</comment>
<evidence type="ECO:0000313" key="16">
    <source>
        <dbReference type="EMBL" id="KAI7837836.1"/>
    </source>
</evidence>
<evidence type="ECO:0000256" key="12">
    <source>
        <dbReference type="PROSITE-ProRule" id="PRU01319"/>
    </source>
</evidence>
<feature type="binding site" evidence="12">
    <location>
        <position position="210"/>
    </location>
    <ligand>
        <name>a divalent metal cation</name>
        <dbReference type="ChEBI" id="CHEBI:60240"/>
    </ligand>
</feature>
<evidence type="ECO:0000256" key="9">
    <source>
        <dbReference type="ARBA" id="ARBA00022759"/>
    </source>
</evidence>
<dbReference type="NCBIfam" id="NF000595">
    <property type="entry name" value="PRK00015.1-3"/>
    <property type="match status" value="1"/>
</dbReference>
<dbReference type="InterPro" id="IPR012337">
    <property type="entry name" value="RNaseH-like_sf"/>
</dbReference>
<evidence type="ECO:0000256" key="6">
    <source>
        <dbReference type="ARBA" id="ARBA00022490"/>
    </source>
</evidence>
<keyword evidence="8 12" id="KW-0479">Metal-binding</keyword>
<evidence type="ECO:0000256" key="14">
    <source>
        <dbReference type="SAM" id="MobiDB-lite"/>
    </source>
</evidence>
<dbReference type="EMBL" id="JADXDR010000142">
    <property type="protein sequence ID" value="KAI7837836.1"/>
    <property type="molecule type" value="Genomic_DNA"/>
</dbReference>
<dbReference type="Pfam" id="PF01351">
    <property type="entry name" value="RNase_HII"/>
    <property type="match status" value="1"/>
</dbReference>
<evidence type="ECO:0000256" key="4">
    <source>
        <dbReference type="ARBA" id="ARBA00004496"/>
    </source>
</evidence>
<evidence type="ECO:0000313" key="17">
    <source>
        <dbReference type="Proteomes" id="UP001205105"/>
    </source>
</evidence>
<name>A0AAD5DJ04_9CHLO</name>
<accession>A0AAD5DJ04</accession>
<dbReference type="GO" id="GO:0046872">
    <property type="term" value="F:metal ion binding"/>
    <property type="evidence" value="ECO:0007669"/>
    <property type="project" value="UniProtKB-KW"/>
</dbReference>
<dbReference type="GO" id="GO:0043137">
    <property type="term" value="P:DNA replication, removal of RNA primer"/>
    <property type="evidence" value="ECO:0007669"/>
    <property type="project" value="TreeGrafter"/>
</dbReference>
<feature type="binding site" evidence="12">
    <location>
        <position position="118"/>
    </location>
    <ligand>
        <name>a divalent metal cation</name>
        <dbReference type="ChEBI" id="CHEBI:60240"/>
    </ligand>
</feature>
<dbReference type="GO" id="GO:0004523">
    <property type="term" value="F:RNA-DNA hybrid ribonuclease activity"/>
    <property type="evidence" value="ECO:0007669"/>
    <property type="project" value="UniProtKB-UniRule"/>
</dbReference>
<comment type="caution">
    <text evidence="16">The sequence shown here is derived from an EMBL/GenBank/DDBJ whole genome shotgun (WGS) entry which is preliminary data.</text>
</comment>
<keyword evidence="9 12" id="KW-0255">Endonuclease</keyword>
<dbReference type="PANTHER" id="PTHR10954">
    <property type="entry name" value="RIBONUCLEASE H2 SUBUNIT A"/>
    <property type="match status" value="1"/>
</dbReference>
<dbReference type="Proteomes" id="UP001205105">
    <property type="component" value="Unassembled WGS sequence"/>
</dbReference>
<dbReference type="SUPFAM" id="SSF53098">
    <property type="entry name" value="Ribonuclease H-like"/>
    <property type="match status" value="1"/>
</dbReference>
<evidence type="ECO:0000256" key="5">
    <source>
        <dbReference type="ARBA" id="ARBA00007383"/>
    </source>
</evidence>
<reference evidence="16" key="1">
    <citation type="submission" date="2020-11" db="EMBL/GenBank/DDBJ databases">
        <title>Chlorella ohadii genome sequencing and assembly.</title>
        <authorList>
            <person name="Murik O."/>
            <person name="Treves H."/>
            <person name="Kedem I."/>
            <person name="Shotland Y."/>
            <person name="Kaplan A."/>
        </authorList>
    </citation>
    <scope>NUCLEOTIDE SEQUENCE</scope>
    <source>
        <strain evidence="16">1</strain>
    </source>
</reference>
<organism evidence="16 17">
    <name type="scientific">Chlorella ohadii</name>
    <dbReference type="NCBI Taxonomy" id="2649997"/>
    <lineage>
        <taxon>Eukaryota</taxon>
        <taxon>Viridiplantae</taxon>
        <taxon>Chlorophyta</taxon>
        <taxon>core chlorophytes</taxon>
        <taxon>Trebouxiophyceae</taxon>
        <taxon>Chlorellales</taxon>
        <taxon>Chlorellaceae</taxon>
        <taxon>Chlorella clade</taxon>
        <taxon>Chlorella</taxon>
    </lineage>
</organism>
<evidence type="ECO:0000256" key="13">
    <source>
        <dbReference type="RuleBase" id="RU003515"/>
    </source>
</evidence>
<comment type="catalytic activity">
    <reaction evidence="1 12 13">
        <text>Endonucleolytic cleavage to 5'-phosphomonoester.</text>
        <dbReference type="EC" id="3.1.26.4"/>
    </reaction>
</comment>
<evidence type="ECO:0000256" key="11">
    <source>
        <dbReference type="ARBA" id="ARBA00023211"/>
    </source>
</evidence>